<dbReference type="CDD" id="cd00130">
    <property type="entry name" value="PAS"/>
    <property type="match status" value="2"/>
</dbReference>
<dbReference type="Gene3D" id="1.10.287.130">
    <property type="match status" value="1"/>
</dbReference>
<name>A0ABR7X1N7_9SPHI</name>
<gene>
    <name evidence="9" type="ORF">IDJ75_03955</name>
</gene>
<proteinExistence type="predicted"/>
<dbReference type="InterPro" id="IPR013656">
    <property type="entry name" value="PAS_4"/>
</dbReference>
<dbReference type="Gene3D" id="2.10.70.100">
    <property type="match status" value="2"/>
</dbReference>
<protein>
    <recommendedName>
        <fullName evidence="2">histidine kinase</fullName>
        <ecNumber evidence="2">2.7.13.3</ecNumber>
    </recommendedName>
</protein>
<feature type="domain" description="Histidine kinase" evidence="7">
    <location>
        <begin position="441"/>
        <end position="653"/>
    </location>
</feature>
<dbReference type="EC" id="2.7.13.3" evidence="2"/>
<dbReference type="InterPro" id="IPR004358">
    <property type="entry name" value="Sig_transdc_His_kin-like_C"/>
</dbReference>
<sequence length="653" mass="73443">MNHTSTRLSNNDLLDILSLSENATAIYTGEDVIIENANEAMLQFWGKNKSIIGMPFEDAVPVLKGQPFIAMLQNVWRTGNTVEGIDAPAELEIDGELRTSYFDFLYRAILNPDGTTRCILHTATDVTDRFLSQKRIAEMNEQVATINKELSDANRQLTISNHDLAESEETLIQLNNNLTESETQLQFAIDAASLGTWDLDPKTNKFSGNDRLKSWFGLRPEQEIPLEKATDIILETDRLRVIAAIQQAMSYSSGGGYDIEYTIVNPENPVPRIVKAKGKALFNIDNQVIRFSGTLQDITEERRASEALTEMNQRLEIALDAGNLGSYELDLETGKMVTTDQYKLNLGWPLNKPLSLADVTEIIKPEYRKYVDKQWKNAIDHNMVYNAEYEIVLPDGTERWISAAAKPRYNKNGRATKMVGVTYDITESKTNERRKDDFITIASHELKTPITTLKSSLQLLNRMKDDPSPKMLPKLIEQANRSMEKISTLVEDLLNVSRMNEGQLHLSKSKFTIADMLNQCCNHVRVAGKHDLIFEGDTGLQVFADEHRIDQVVINLVNNAVKYAPNSHEIYLIVEKEGNMAKISVKDNGPGITPDKLPHLFTRYYRADYSGIQYSGLGLGLYISSEIVRKHGGKIGAVSELGKGSTFWFTLPL</sequence>
<evidence type="ECO:0000256" key="1">
    <source>
        <dbReference type="ARBA" id="ARBA00000085"/>
    </source>
</evidence>
<dbReference type="Pfam" id="PF00512">
    <property type="entry name" value="HisKA"/>
    <property type="match status" value="1"/>
</dbReference>
<dbReference type="InterPro" id="IPR035965">
    <property type="entry name" value="PAS-like_dom_sf"/>
</dbReference>
<keyword evidence="10" id="KW-1185">Reference proteome</keyword>
<dbReference type="Gene3D" id="3.30.565.10">
    <property type="entry name" value="Histidine kinase-like ATPase, C-terminal domain"/>
    <property type="match status" value="1"/>
</dbReference>
<comment type="caution">
    <text evidence="9">The sequence shown here is derived from an EMBL/GenBank/DDBJ whole genome shotgun (WGS) entry which is preliminary data.</text>
</comment>
<dbReference type="PANTHER" id="PTHR43304">
    <property type="entry name" value="PHYTOCHROME-LIKE PROTEIN CPH1"/>
    <property type="match status" value="1"/>
</dbReference>
<dbReference type="Gene3D" id="3.30.450.20">
    <property type="entry name" value="PAS domain"/>
    <property type="match status" value="3"/>
</dbReference>
<dbReference type="CDD" id="cd00075">
    <property type="entry name" value="HATPase"/>
    <property type="match status" value="1"/>
</dbReference>
<accession>A0ABR7X1N7</accession>
<dbReference type="SMART" id="SM00091">
    <property type="entry name" value="PAS"/>
    <property type="match status" value="3"/>
</dbReference>
<dbReference type="CDD" id="cd00082">
    <property type="entry name" value="HisKA"/>
    <property type="match status" value="1"/>
</dbReference>
<dbReference type="InterPro" id="IPR001610">
    <property type="entry name" value="PAC"/>
</dbReference>
<feature type="coiled-coil region" evidence="6">
    <location>
        <begin position="136"/>
        <end position="191"/>
    </location>
</feature>
<dbReference type="InterPro" id="IPR013655">
    <property type="entry name" value="PAS_fold_3"/>
</dbReference>
<dbReference type="SUPFAM" id="SSF47384">
    <property type="entry name" value="Homodimeric domain of signal transducing histidine kinase"/>
    <property type="match status" value="1"/>
</dbReference>
<dbReference type="InterPro" id="IPR036890">
    <property type="entry name" value="HATPase_C_sf"/>
</dbReference>
<feature type="domain" description="PAC" evidence="8">
    <location>
        <begin position="385"/>
        <end position="437"/>
    </location>
</feature>
<comment type="catalytic activity">
    <reaction evidence="1">
        <text>ATP + protein L-histidine = ADP + protein N-phospho-L-histidine.</text>
        <dbReference type="EC" id="2.7.13.3"/>
    </reaction>
</comment>
<organism evidence="9 10">
    <name type="scientific">Mucilaginibacter rigui</name>
    <dbReference type="NCBI Taxonomy" id="534635"/>
    <lineage>
        <taxon>Bacteria</taxon>
        <taxon>Pseudomonadati</taxon>
        <taxon>Bacteroidota</taxon>
        <taxon>Sphingobacteriia</taxon>
        <taxon>Sphingobacteriales</taxon>
        <taxon>Sphingobacteriaceae</taxon>
        <taxon>Mucilaginibacter</taxon>
    </lineage>
</organism>
<dbReference type="EMBL" id="JACWMW010000001">
    <property type="protein sequence ID" value="MBD1384421.1"/>
    <property type="molecule type" value="Genomic_DNA"/>
</dbReference>
<dbReference type="SMART" id="SM00387">
    <property type="entry name" value="HATPase_c"/>
    <property type="match status" value="1"/>
</dbReference>
<dbReference type="InterPro" id="IPR036097">
    <property type="entry name" value="HisK_dim/P_sf"/>
</dbReference>
<feature type="domain" description="PAC" evidence="8">
    <location>
        <begin position="257"/>
        <end position="310"/>
    </location>
</feature>
<dbReference type="PROSITE" id="PS50113">
    <property type="entry name" value="PAC"/>
    <property type="match status" value="2"/>
</dbReference>
<evidence type="ECO:0000313" key="9">
    <source>
        <dbReference type="EMBL" id="MBD1384421.1"/>
    </source>
</evidence>
<dbReference type="SUPFAM" id="SSF55785">
    <property type="entry name" value="PYP-like sensor domain (PAS domain)"/>
    <property type="match status" value="3"/>
</dbReference>
<dbReference type="Pfam" id="PF08447">
    <property type="entry name" value="PAS_3"/>
    <property type="match status" value="2"/>
</dbReference>
<evidence type="ECO:0000313" key="10">
    <source>
        <dbReference type="Proteomes" id="UP000618754"/>
    </source>
</evidence>
<dbReference type="InterPro" id="IPR003594">
    <property type="entry name" value="HATPase_dom"/>
</dbReference>
<keyword evidence="6" id="KW-0175">Coiled coil</keyword>
<evidence type="ECO:0000259" key="8">
    <source>
        <dbReference type="PROSITE" id="PS50113"/>
    </source>
</evidence>
<dbReference type="Pfam" id="PF02518">
    <property type="entry name" value="HATPase_c"/>
    <property type="match status" value="1"/>
</dbReference>
<dbReference type="InterPro" id="IPR000700">
    <property type="entry name" value="PAS-assoc_C"/>
</dbReference>
<evidence type="ECO:0000256" key="3">
    <source>
        <dbReference type="ARBA" id="ARBA00022553"/>
    </source>
</evidence>
<evidence type="ECO:0000256" key="4">
    <source>
        <dbReference type="ARBA" id="ARBA00022679"/>
    </source>
</evidence>
<evidence type="ECO:0000256" key="2">
    <source>
        <dbReference type="ARBA" id="ARBA00012438"/>
    </source>
</evidence>
<evidence type="ECO:0000259" key="7">
    <source>
        <dbReference type="PROSITE" id="PS50109"/>
    </source>
</evidence>
<dbReference type="InterPro" id="IPR003661">
    <property type="entry name" value="HisK_dim/P_dom"/>
</dbReference>
<keyword evidence="5" id="KW-0418">Kinase</keyword>
<evidence type="ECO:0000256" key="5">
    <source>
        <dbReference type="ARBA" id="ARBA00022777"/>
    </source>
</evidence>
<reference evidence="9 10" key="1">
    <citation type="submission" date="2020-09" db="EMBL/GenBank/DDBJ databases">
        <title>Novel species of Mucilaginibacter isolated from a glacier on the Tibetan Plateau.</title>
        <authorList>
            <person name="Liu Q."/>
            <person name="Xin Y.-H."/>
        </authorList>
    </citation>
    <scope>NUCLEOTIDE SEQUENCE [LARGE SCALE GENOMIC DNA]</scope>
    <source>
        <strain evidence="9 10">CGMCC 1.13878</strain>
    </source>
</reference>
<dbReference type="SMART" id="SM00086">
    <property type="entry name" value="PAC"/>
    <property type="match status" value="3"/>
</dbReference>
<dbReference type="NCBIfam" id="TIGR00229">
    <property type="entry name" value="sensory_box"/>
    <property type="match status" value="1"/>
</dbReference>
<dbReference type="Proteomes" id="UP000618754">
    <property type="component" value="Unassembled WGS sequence"/>
</dbReference>
<keyword evidence="4" id="KW-0808">Transferase</keyword>
<dbReference type="InterPro" id="IPR005467">
    <property type="entry name" value="His_kinase_dom"/>
</dbReference>
<dbReference type="Pfam" id="PF08448">
    <property type="entry name" value="PAS_4"/>
    <property type="match status" value="1"/>
</dbReference>
<dbReference type="InterPro" id="IPR000014">
    <property type="entry name" value="PAS"/>
</dbReference>
<keyword evidence="3" id="KW-0597">Phosphoprotein</keyword>
<dbReference type="PRINTS" id="PR00344">
    <property type="entry name" value="BCTRLSENSOR"/>
</dbReference>
<dbReference type="PROSITE" id="PS50109">
    <property type="entry name" value="HIS_KIN"/>
    <property type="match status" value="1"/>
</dbReference>
<dbReference type="SMART" id="SM00388">
    <property type="entry name" value="HisKA"/>
    <property type="match status" value="1"/>
</dbReference>
<dbReference type="RefSeq" id="WP_191174296.1">
    <property type="nucleotide sequence ID" value="NZ_JACWMW010000001.1"/>
</dbReference>
<dbReference type="InterPro" id="IPR052162">
    <property type="entry name" value="Sensor_kinase/Photoreceptor"/>
</dbReference>
<dbReference type="PANTHER" id="PTHR43304:SF1">
    <property type="entry name" value="PAC DOMAIN-CONTAINING PROTEIN"/>
    <property type="match status" value="1"/>
</dbReference>
<dbReference type="SUPFAM" id="SSF55874">
    <property type="entry name" value="ATPase domain of HSP90 chaperone/DNA topoisomerase II/histidine kinase"/>
    <property type="match status" value="1"/>
</dbReference>
<evidence type="ECO:0000256" key="6">
    <source>
        <dbReference type="SAM" id="Coils"/>
    </source>
</evidence>